<feature type="signal peptide" evidence="1">
    <location>
        <begin position="1"/>
        <end position="19"/>
    </location>
</feature>
<sequence>MAPTLSVVILTAVFAPAIGNVLARAQLAQGCTANSFTAPSWLVENFVSQASGSSVVASFHALNRATNTSLELRCQTSLANATAGWQSCSSGNGTGSGVTLMASFQTDQSTAWFVFNETWSCSDFTPANPITFTAVGNSSVPLSCTTQSQTTTCRSSKPLLIKAGLLSPVKITPAYVSGPPGHDTERCTARSGTPAWEVVAAQVNFASTSGAWVIIRNDVLDYTATCYGPLTGDEGPQPLTCQGQAPIYGRPPKYQINTAATFQVRSFALTVNQTWFCDDQDPAQPISITASGRTILDLACSHFSFPDIVTFCTGGTDGTFPGSITSQALLQPYSLNDPLPTADSCTISSVLSPAWWLNNFETETTTGNSDVVTALFDMELQTGRSQVQPTGSGATLIADGVRVSTNSSSSELPWNKCELYAVSDTALAPTGCEIKYDMASRFLGLKVDWRCADLDPGSPITFNGEVRTQVPDYTCVTSGTNIRCASPDPKPWRANVTSVTWR</sequence>
<comment type="caution">
    <text evidence="2">The sequence shown here is derived from an EMBL/GenBank/DDBJ whole genome shotgun (WGS) entry which is preliminary data.</text>
</comment>
<accession>A0AAN6TRV5</accession>
<reference evidence="2" key="2">
    <citation type="submission" date="2023-05" db="EMBL/GenBank/DDBJ databases">
        <authorList>
            <consortium name="Lawrence Berkeley National Laboratory"/>
            <person name="Steindorff A."/>
            <person name="Hensen N."/>
            <person name="Bonometti L."/>
            <person name="Westerberg I."/>
            <person name="Brannstrom I.O."/>
            <person name="Guillou S."/>
            <person name="Cros-Aarteil S."/>
            <person name="Calhoun S."/>
            <person name="Haridas S."/>
            <person name="Kuo A."/>
            <person name="Mondo S."/>
            <person name="Pangilinan J."/>
            <person name="Riley R."/>
            <person name="Labutti K."/>
            <person name="Andreopoulos B."/>
            <person name="Lipzen A."/>
            <person name="Chen C."/>
            <person name="Yanf M."/>
            <person name="Daum C."/>
            <person name="Ng V."/>
            <person name="Clum A."/>
            <person name="Ohm R."/>
            <person name="Martin F."/>
            <person name="Silar P."/>
            <person name="Natvig D."/>
            <person name="Lalanne C."/>
            <person name="Gautier V."/>
            <person name="Ament-Velasquez S.L."/>
            <person name="Kruys A."/>
            <person name="Hutchinson M.I."/>
            <person name="Powell A.J."/>
            <person name="Barry K."/>
            <person name="Miller A.N."/>
            <person name="Grigoriev I.V."/>
            <person name="Debuchy R."/>
            <person name="Gladieux P."/>
            <person name="Thoren M.H."/>
            <person name="Johannesson H."/>
        </authorList>
    </citation>
    <scope>NUCLEOTIDE SEQUENCE</scope>
    <source>
        <strain evidence="2">CBS 731.68</strain>
    </source>
</reference>
<dbReference type="EMBL" id="MU853255">
    <property type="protein sequence ID" value="KAK4119005.1"/>
    <property type="molecule type" value="Genomic_DNA"/>
</dbReference>
<dbReference type="RefSeq" id="XP_062642778.1">
    <property type="nucleotide sequence ID" value="XM_062793998.1"/>
</dbReference>
<reference evidence="2" key="1">
    <citation type="journal article" date="2023" name="Mol. Phylogenet. Evol.">
        <title>Genome-scale phylogeny and comparative genomics of the fungal order Sordariales.</title>
        <authorList>
            <person name="Hensen N."/>
            <person name="Bonometti L."/>
            <person name="Westerberg I."/>
            <person name="Brannstrom I.O."/>
            <person name="Guillou S."/>
            <person name="Cros-Aarteil S."/>
            <person name="Calhoun S."/>
            <person name="Haridas S."/>
            <person name="Kuo A."/>
            <person name="Mondo S."/>
            <person name="Pangilinan J."/>
            <person name="Riley R."/>
            <person name="LaButti K."/>
            <person name="Andreopoulos B."/>
            <person name="Lipzen A."/>
            <person name="Chen C."/>
            <person name="Yan M."/>
            <person name="Daum C."/>
            <person name="Ng V."/>
            <person name="Clum A."/>
            <person name="Steindorff A."/>
            <person name="Ohm R.A."/>
            <person name="Martin F."/>
            <person name="Silar P."/>
            <person name="Natvig D.O."/>
            <person name="Lalanne C."/>
            <person name="Gautier V."/>
            <person name="Ament-Velasquez S.L."/>
            <person name="Kruys A."/>
            <person name="Hutchinson M.I."/>
            <person name="Powell A.J."/>
            <person name="Barry K."/>
            <person name="Miller A.N."/>
            <person name="Grigoriev I.V."/>
            <person name="Debuchy R."/>
            <person name="Gladieux P."/>
            <person name="Hiltunen Thoren M."/>
            <person name="Johannesson H."/>
        </authorList>
    </citation>
    <scope>NUCLEOTIDE SEQUENCE</scope>
    <source>
        <strain evidence="2">CBS 731.68</strain>
    </source>
</reference>
<gene>
    <name evidence="2" type="ORF">N657DRAFT_650692</name>
</gene>
<protein>
    <submittedName>
        <fullName evidence="2">Uncharacterized protein</fullName>
    </submittedName>
</protein>
<keyword evidence="1" id="KW-0732">Signal</keyword>
<evidence type="ECO:0000313" key="3">
    <source>
        <dbReference type="Proteomes" id="UP001302602"/>
    </source>
</evidence>
<dbReference type="Proteomes" id="UP001302602">
    <property type="component" value="Unassembled WGS sequence"/>
</dbReference>
<dbReference type="AlphaFoldDB" id="A0AAN6TRV5"/>
<feature type="chain" id="PRO_5042831935" evidence="1">
    <location>
        <begin position="20"/>
        <end position="502"/>
    </location>
</feature>
<keyword evidence="3" id="KW-1185">Reference proteome</keyword>
<organism evidence="2 3">
    <name type="scientific">Parathielavia appendiculata</name>
    <dbReference type="NCBI Taxonomy" id="2587402"/>
    <lineage>
        <taxon>Eukaryota</taxon>
        <taxon>Fungi</taxon>
        <taxon>Dikarya</taxon>
        <taxon>Ascomycota</taxon>
        <taxon>Pezizomycotina</taxon>
        <taxon>Sordariomycetes</taxon>
        <taxon>Sordariomycetidae</taxon>
        <taxon>Sordariales</taxon>
        <taxon>Chaetomiaceae</taxon>
        <taxon>Parathielavia</taxon>
    </lineage>
</organism>
<evidence type="ECO:0000256" key="1">
    <source>
        <dbReference type="SAM" id="SignalP"/>
    </source>
</evidence>
<evidence type="ECO:0000313" key="2">
    <source>
        <dbReference type="EMBL" id="KAK4119005.1"/>
    </source>
</evidence>
<proteinExistence type="predicted"/>
<dbReference type="GeneID" id="87830767"/>
<name>A0AAN6TRV5_9PEZI</name>